<evidence type="ECO:0000313" key="2">
    <source>
        <dbReference type="Proteomes" id="UP001140091"/>
    </source>
</evidence>
<dbReference type="Proteomes" id="UP001140091">
    <property type="component" value="Unassembled WGS sequence"/>
</dbReference>
<evidence type="ECO:0000313" key="1">
    <source>
        <dbReference type="EMBL" id="KAJ2924541.1"/>
    </source>
</evidence>
<protein>
    <submittedName>
        <fullName evidence="1">Uncharacterized protein</fullName>
    </submittedName>
</protein>
<dbReference type="AlphaFoldDB" id="A0A9W8IX64"/>
<comment type="caution">
    <text evidence="1">The sequence shown here is derived from an EMBL/GenBank/DDBJ whole genome shotgun (WGS) entry which is preliminary data.</text>
</comment>
<organism evidence="1 2">
    <name type="scientific">Candolleomyces eurysporus</name>
    <dbReference type="NCBI Taxonomy" id="2828524"/>
    <lineage>
        <taxon>Eukaryota</taxon>
        <taxon>Fungi</taxon>
        <taxon>Dikarya</taxon>
        <taxon>Basidiomycota</taxon>
        <taxon>Agaricomycotina</taxon>
        <taxon>Agaricomycetes</taxon>
        <taxon>Agaricomycetidae</taxon>
        <taxon>Agaricales</taxon>
        <taxon>Agaricineae</taxon>
        <taxon>Psathyrellaceae</taxon>
        <taxon>Candolleomyces</taxon>
    </lineage>
</organism>
<gene>
    <name evidence="1" type="ORF">H1R20_g12559</name>
</gene>
<proteinExistence type="predicted"/>
<reference evidence="1" key="1">
    <citation type="submission" date="2022-06" db="EMBL/GenBank/DDBJ databases">
        <title>Genome Sequence of Candolleomyces eurysporus.</title>
        <authorList>
            <person name="Buettner E."/>
        </authorList>
    </citation>
    <scope>NUCLEOTIDE SEQUENCE</scope>
    <source>
        <strain evidence="1">VTCC 930004</strain>
    </source>
</reference>
<name>A0A9W8IX64_9AGAR</name>
<sequence>MKYSAATITVATVLAPKLAFVSGLPMRFPEDDMDLSVEMREVDIGIEDVWARGLQLLDDIYSRGVHSIHLFFLPHSRVSVHSY</sequence>
<accession>A0A9W8IX64</accession>
<feature type="non-terminal residue" evidence="1">
    <location>
        <position position="83"/>
    </location>
</feature>
<keyword evidence="2" id="KW-1185">Reference proteome</keyword>
<dbReference type="EMBL" id="JANBPK010001216">
    <property type="protein sequence ID" value="KAJ2924541.1"/>
    <property type="molecule type" value="Genomic_DNA"/>
</dbReference>